<dbReference type="PANTHER" id="PTHR13070:SF0">
    <property type="entry name" value="TRNA-SPLICING ENDONUCLEASE SUBUNIT SEN34"/>
    <property type="match status" value="1"/>
</dbReference>
<dbReference type="STRING" id="1392247.A0A3N4KCD6"/>
<dbReference type="OrthoDB" id="48041at2759"/>
<keyword evidence="10" id="KW-0378">Hydrolase</keyword>
<evidence type="ECO:0000256" key="5">
    <source>
        <dbReference type="PIRNR" id="PIRNR017250"/>
    </source>
</evidence>
<reference evidence="10 11" key="1">
    <citation type="journal article" date="2018" name="Nat. Ecol. Evol.">
        <title>Pezizomycetes genomes reveal the molecular basis of ectomycorrhizal truffle lifestyle.</title>
        <authorList>
            <person name="Murat C."/>
            <person name="Payen T."/>
            <person name="Noel B."/>
            <person name="Kuo A."/>
            <person name="Morin E."/>
            <person name="Chen J."/>
            <person name="Kohler A."/>
            <person name="Krizsan K."/>
            <person name="Balestrini R."/>
            <person name="Da Silva C."/>
            <person name="Montanini B."/>
            <person name="Hainaut M."/>
            <person name="Levati E."/>
            <person name="Barry K.W."/>
            <person name="Belfiori B."/>
            <person name="Cichocki N."/>
            <person name="Clum A."/>
            <person name="Dockter R.B."/>
            <person name="Fauchery L."/>
            <person name="Guy J."/>
            <person name="Iotti M."/>
            <person name="Le Tacon F."/>
            <person name="Lindquist E.A."/>
            <person name="Lipzen A."/>
            <person name="Malagnac F."/>
            <person name="Mello A."/>
            <person name="Molinier V."/>
            <person name="Miyauchi S."/>
            <person name="Poulain J."/>
            <person name="Riccioni C."/>
            <person name="Rubini A."/>
            <person name="Sitrit Y."/>
            <person name="Splivallo R."/>
            <person name="Traeger S."/>
            <person name="Wang M."/>
            <person name="Zifcakova L."/>
            <person name="Wipf D."/>
            <person name="Zambonelli A."/>
            <person name="Paolocci F."/>
            <person name="Nowrousian M."/>
            <person name="Ottonello S."/>
            <person name="Baldrian P."/>
            <person name="Spatafora J.W."/>
            <person name="Henrissat B."/>
            <person name="Nagy L.G."/>
            <person name="Aury J.M."/>
            <person name="Wincker P."/>
            <person name="Grigoriev I.V."/>
            <person name="Bonfante P."/>
            <person name="Martin F.M."/>
        </authorList>
    </citation>
    <scope>NUCLEOTIDE SEQUENCE [LARGE SCALE GENOMIC DNA]</scope>
    <source>
        <strain evidence="10 11">CCBAS932</strain>
    </source>
</reference>
<dbReference type="EMBL" id="ML119167">
    <property type="protein sequence ID" value="RPB08166.1"/>
    <property type="molecule type" value="Genomic_DNA"/>
</dbReference>
<dbReference type="InterPro" id="IPR036167">
    <property type="entry name" value="tRNA_intron_Endo_cat-like_sf"/>
</dbReference>
<evidence type="ECO:0000256" key="4">
    <source>
        <dbReference type="ARBA" id="ARBA00059865"/>
    </source>
</evidence>
<dbReference type="NCBIfam" id="TIGR00324">
    <property type="entry name" value="endA"/>
    <property type="match status" value="1"/>
</dbReference>
<dbReference type="EC" id="4.6.1.16" evidence="5"/>
<keyword evidence="3 5" id="KW-0456">Lyase</keyword>
<evidence type="ECO:0000256" key="6">
    <source>
        <dbReference type="PIRSR" id="PIRSR017250-50"/>
    </source>
</evidence>
<gene>
    <name evidence="10" type="ORF">P167DRAFT_555475</name>
</gene>
<dbReference type="PIRSF" id="PIRSF017250">
    <property type="entry name" value="tRNA_splic_SEN34"/>
    <property type="match status" value="1"/>
</dbReference>
<dbReference type="Gene3D" id="3.40.1350.10">
    <property type="match status" value="1"/>
</dbReference>
<dbReference type="FunCoup" id="A0A3N4KCD6">
    <property type="interactions" value="138"/>
</dbReference>
<organism evidence="10 11">
    <name type="scientific">Morchella conica CCBAS932</name>
    <dbReference type="NCBI Taxonomy" id="1392247"/>
    <lineage>
        <taxon>Eukaryota</taxon>
        <taxon>Fungi</taxon>
        <taxon>Dikarya</taxon>
        <taxon>Ascomycota</taxon>
        <taxon>Pezizomycotina</taxon>
        <taxon>Pezizomycetes</taxon>
        <taxon>Pezizales</taxon>
        <taxon>Morchellaceae</taxon>
        <taxon>Morchella</taxon>
    </lineage>
</organism>
<evidence type="ECO:0000256" key="2">
    <source>
        <dbReference type="ARBA" id="ARBA00022694"/>
    </source>
</evidence>
<evidence type="ECO:0000313" key="10">
    <source>
        <dbReference type="EMBL" id="RPB08166.1"/>
    </source>
</evidence>
<dbReference type="CDD" id="cd22363">
    <property type="entry name" value="tRNA-intron_lyase_C"/>
    <property type="match status" value="1"/>
</dbReference>
<dbReference type="GO" id="GO:0000379">
    <property type="term" value="P:tRNA-type intron splice site recognition and cleavage"/>
    <property type="evidence" value="ECO:0007669"/>
    <property type="project" value="UniProtKB-UniRule"/>
</dbReference>
<comment type="similarity">
    <text evidence="1 5">Belongs to the tRNA-intron endonuclease family.</text>
</comment>
<proteinExistence type="inferred from homology"/>
<dbReference type="AlphaFoldDB" id="A0A3N4KCD6"/>
<dbReference type="GO" id="GO:0000214">
    <property type="term" value="C:tRNA-intron endonuclease complex"/>
    <property type="evidence" value="ECO:0007669"/>
    <property type="project" value="UniProtKB-UniRule"/>
</dbReference>
<dbReference type="InterPro" id="IPR016690">
    <property type="entry name" value="TSEN34"/>
</dbReference>
<dbReference type="SUPFAM" id="SSF53032">
    <property type="entry name" value="tRNA-intron endonuclease catalytic domain-like"/>
    <property type="match status" value="1"/>
</dbReference>
<feature type="domain" description="TSEN34 N-terminal" evidence="9">
    <location>
        <begin position="12"/>
        <end position="80"/>
    </location>
</feature>
<evidence type="ECO:0000313" key="11">
    <source>
        <dbReference type="Proteomes" id="UP000277580"/>
    </source>
</evidence>
<feature type="active site" evidence="6">
    <location>
        <position position="285"/>
    </location>
</feature>
<feature type="active site" evidence="6">
    <location>
        <position position="254"/>
    </location>
</feature>
<keyword evidence="2 5" id="KW-0819">tRNA processing</keyword>
<dbReference type="FunFam" id="3.40.1350.10:FF:000008">
    <property type="entry name" value="tRNA-splicing endonuclease subunit Sen34"/>
    <property type="match status" value="1"/>
</dbReference>
<feature type="region of interest" description="Disordered" evidence="7">
    <location>
        <begin position="119"/>
        <end position="151"/>
    </location>
</feature>
<dbReference type="Pfam" id="PF01974">
    <property type="entry name" value="tRNA_int_endo"/>
    <property type="match status" value="1"/>
</dbReference>
<sequence>MASQWGVVEPFPIYLVKSRYFLYDANVVSHVRASHRMCGCLTGTLPQIPQQNVFLGLPLELMTEEAALLVEKGAGYIVNDIQAHSQGLKSMLEADKAAYLEAREAESIREMQALQKAAEERRKAFRTPKPASLKDNDGEEEETGEEGKIRDGEEDKVGATVFETDTAKTKLSNAVDPAPPSTLRYYPVPATSEALYHALPTSPGLLEARVLEPAPSETSYPLYKHLHEHNYFLSPGLRFGCQFMAYPGDPLRFHSHFVVTGLGWDEEIEMRDVVGGGRLGTGVKKAWMVGGENKDKPGEVRTFCVEWGGF</sequence>
<evidence type="ECO:0000256" key="3">
    <source>
        <dbReference type="ARBA" id="ARBA00023239"/>
    </source>
</evidence>
<comment type="function">
    <text evidence="4">Constitutes one of the two catalytic subunit of the tRNA-splicing endonuclease complex, a complex responsible for identification and cleavage of the splice sites in pre-tRNA. It cleaves pre-tRNA at the 5'- and 3'-splice sites to release the intron. The products are an intron and two tRNA half-molecules bearing 2',3'-cyclic phosphate and 5'-OH termini. There are no conserved sequences at the splice sites, but the intron is invariably located at the same site in the gene, placing the splice sites an invariant distance from the constant structural features of the tRNA body. It probably carries the active site for 3'-splice site cleavage.</text>
</comment>
<dbReference type="InterPro" id="IPR006677">
    <property type="entry name" value="tRNA_intron_Endonuc_cat-like"/>
</dbReference>
<dbReference type="InterPro" id="IPR011856">
    <property type="entry name" value="tRNA_endonuc-like_dom_sf"/>
</dbReference>
<dbReference type="GO" id="GO:0003676">
    <property type="term" value="F:nucleic acid binding"/>
    <property type="evidence" value="ECO:0007669"/>
    <property type="project" value="InterPro"/>
</dbReference>
<dbReference type="InterPro" id="IPR059049">
    <property type="entry name" value="TSEN34_N"/>
</dbReference>
<feature type="domain" description="tRNA intron endonuclease catalytic" evidence="8">
    <location>
        <begin position="218"/>
        <end position="295"/>
    </location>
</feature>
<protein>
    <recommendedName>
        <fullName evidence="5">tRNA-splicing endonuclease subunit Sen34</fullName>
        <ecNumber evidence="5">4.6.1.16</ecNumber>
    </recommendedName>
</protein>
<keyword evidence="10" id="KW-0540">Nuclease</keyword>
<accession>A0A3N4KCD6</accession>
<dbReference type="PANTHER" id="PTHR13070">
    <property type="entry name" value="TRNA-SPLICING ENDONUCLEASE SUBUNIT SEN34-RELATED"/>
    <property type="match status" value="1"/>
</dbReference>
<dbReference type="GO" id="GO:0000213">
    <property type="term" value="F:tRNA-intron lyase activity"/>
    <property type="evidence" value="ECO:0007669"/>
    <property type="project" value="UniProtKB-UniRule"/>
</dbReference>
<dbReference type="InterPro" id="IPR006676">
    <property type="entry name" value="tRNA_splic"/>
</dbReference>
<evidence type="ECO:0000256" key="1">
    <source>
        <dbReference type="ARBA" id="ARBA00008078"/>
    </source>
</evidence>
<dbReference type="Pfam" id="PF26577">
    <property type="entry name" value="TSEN34_N"/>
    <property type="match status" value="1"/>
</dbReference>
<keyword evidence="11" id="KW-1185">Reference proteome</keyword>
<feature type="active site" evidence="6">
    <location>
        <position position="246"/>
    </location>
</feature>
<evidence type="ECO:0000256" key="7">
    <source>
        <dbReference type="SAM" id="MobiDB-lite"/>
    </source>
</evidence>
<name>A0A3N4KCD6_9PEZI</name>
<evidence type="ECO:0000259" key="9">
    <source>
        <dbReference type="Pfam" id="PF26577"/>
    </source>
</evidence>
<keyword evidence="10" id="KW-0255">Endonuclease</keyword>
<dbReference type="InParanoid" id="A0A3N4KCD6"/>
<dbReference type="Proteomes" id="UP000277580">
    <property type="component" value="Unassembled WGS sequence"/>
</dbReference>
<evidence type="ECO:0000259" key="8">
    <source>
        <dbReference type="Pfam" id="PF01974"/>
    </source>
</evidence>